<dbReference type="Pfam" id="PF11086">
    <property type="entry name" value="DUF2878"/>
    <property type="match status" value="1"/>
</dbReference>
<dbReference type="RefSeq" id="WP_009576970.1">
    <property type="nucleotide sequence ID" value="NZ_CP036423.1"/>
</dbReference>
<evidence type="ECO:0000313" key="2">
    <source>
        <dbReference type="Proteomes" id="UP000005615"/>
    </source>
</evidence>
<dbReference type="EMBL" id="AEIG01000095">
    <property type="protein sequence ID" value="EGG28547.1"/>
    <property type="molecule type" value="Genomic_DNA"/>
</dbReference>
<dbReference type="InterPro" id="IPR021306">
    <property type="entry name" value="DUF2878"/>
</dbReference>
<dbReference type="OrthoDB" id="21939at2"/>
<organism evidence="1 2">
    <name type="scientific">Aequoribacter fuscus</name>
    <dbReference type="NCBI Taxonomy" id="2518989"/>
    <lineage>
        <taxon>Bacteria</taxon>
        <taxon>Pseudomonadati</taxon>
        <taxon>Pseudomonadota</taxon>
        <taxon>Gammaproteobacteria</taxon>
        <taxon>Cellvibrionales</taxon>
        <taxon>Halieaceae</taxon>
        <taxon>Aequoribacter</taxon>
    </lineage>
</organism>
<evidence type="ECO:0000313" key="1">
    <source>
        <dbReference type="EMBL" id="EGG28547.1"/>
    </source>
</evidence>
<comment type="caution">
    <text evidence="1">The sequence shown here is derived from an EMBL/GenBank/DDBJ whole genome shotgun (WGS) entry which is preliminary data.</text>
</comment>
<reference evidence="1 2" key="1">
    <citation type="journal article" date="2011" name="J. Bacteriol.">
        <title>Genome sequence of strain IMCC3088, a proteorhodopsin-containing marine bacterium belonging to the OM60/NOR5 clade.</title>
        <authorList>
            <person name="Jang Y."/>
            <person name="Oh H.M."/>
            <person name="Kang I."/>
            <person name="Lee K."/>
            <person name="Yang S.J."/>
            <person name="Cho J.C."/>
        </authorList>
    </citation>
    <scope>NUCLEOTIDE SEQUENCE [LARGE SCALE GENOMIC DNA]</scope>
    <source>
        <strain evidence="1 2">IMCC3088</strain>
    </source>
</reference>
<dbReference type="STRING" id="2518989.IMCC3088_2825"/>
<dbReference type="PROSITE" id="PS51257">
    <property type="entry name" value="PROKAR_LIPOPROTEIN"/>
    <property type="match status" value="1"/>
</dbReference>
<dbReference type="Proteomes" id="UP000005615">
    <property type="component" value="Unassembled WGS sequence"/>
</dbReference>
<dbReference type="eggNOG" id="ENOG5032ZK4">
    <property type="taxonomic scope" value="Bacteria"/>
</dbReference>
<accession>F3L546</accession>
<protein>
    <submittedName>
        <fullName evidence="1">Uncharacterized protein</fullName>
    </submittedName>
</protein>
<keyword evidence="2" id="KW-1185">Reference proteome</keyword>
<gene>
    <name evidence="1" type="ORF">IMCC3088_2825</name>
</gene>
<name>F3L546_9GAMM</name>
<dbReference type="AlphaFoldDB" id="F3L546"/>
<sequence length="183" mass="20098">MMPYWRARLIQLNNTTVGNALAFNGFWALACIGQDAALPFTIAALVILVLATPDLGKTSLLAARVATIGLLVDIVLTRSEIFVFSNHAFVPLWLVLLWLGFSTTLVRSLKFLNRHLLLAALFGAIGGPSSYFAGHRFGAVEFGYELIPTLLLLAVIWACLLPLFFTLARQLYNEDLAHVSVHT</sequence>
<proteinExistence type="predicted"/>